<dbReference type="OrthoDB" id="3690759at2"/>
<dbReference type="EMBL" id="STGY01000072">
    <property type="protein sequence ID" value="THV36437.1"/>
    <property type="molecule type" value="Genomic_DNA"/>
</dbReference>
<dbReference type="Proteomes" id="UP000308760">
    <property type="component" value="Unassembled WGS sequence"/>
</dbReference>
<accession>A0A4S8PXM7</accession>
<organism evidence="1 2">
    <name type="scientific">Glycomyces buryatensis</name>
    <dbReference type="NCBI Taxonomy" id="2570927"/>
    <lineage>
        <taxon>Bacteria</taxon>
        <taxon>Bacillati</taxon>
        <taxon>Actinomycetota</taxon>
        <taxon>Actinomycetes</taxon>
        <taxon>Glycomycetales</taxon>
        <taxon>Glycomycetaceae</taxon>
        <taxon>Glycomyces</taxon>
    </lineage>
</organism>
<evidence type="ECO:0000313" key="1">
    <source>
        <dbReference type="EMBL" id="THV36437.1"/>
    </source>
</evidence>
<keyword evidence="2" id="KW-1185">Reference proteome</keyword>
<sequence>MSRFRTTDPDFLISQISFDMLLEIQREAEANGWSTRWSSEAALRDQVKPGSIVLAPLLRECRGETVRTYRCLIVFESPEGESSGSMVTIDLSPARFASLTPLACDSPTRDAFARMFSLALGGISMVSKT</sequence>
<reference evidence="2" key="1">
    <citation type="submission" date="2019-04" db="EMBL/GenBank/DDBJ databases">
        <title>Nocardioides xinjiangensis sp. nov.</title>
        <authorList>
            <person name="Liu S."/>
        </authorList>
    </citation>
    <scope>NUCLEOTIDE SEQUENCE [LARGE SCALE GENOMIC DNA]</scope>
    <source>
        <strain evidence="2">18</strain>
    </source>
</reference>
<proteinExistence type="predicted"/>
<comment type="caution">
    <text evidence="1">The sequence shown here is derived from an EMBL/GenBank/DDBJ whole genome shotgun (WGS) entry which is preliminary data.</text>
</comment>
<name>A0A4S8PXM7_9ACTN</name>
<reference evidence="1 2" key="2">
    <citation type="submission" date="2019-05" db="EMBL/GenBank/DDBJ databases">
        <title>Glycomyces buryatensis sp. nov.</title>
        <authorList>
            <person name="Nikitina E."/>
        </authorList>
    </citation>
    <scope>NUCLEOTIDE SEQUENCE [LARGE SCALE GENOMIC DNA]</scope>
    <source>
        <strain evidence="1 2">18</strain>
    </source>
</reference>
<evidence type="ECO:0000313" key="2">
    <source>
        <dbReference type="Proteomes" id="UP000308760"/>
    </source>
</evidence>
<gene>
    <name evidence="1" type="ORF">FAB82_21865</name>
</gene>
<protein>
    <submittedName>
        <fullName evidence="1">Uncharacterized protein</fullName>
    </submittedName>
</protein>
<dbReference type="AlphaFoldDB" id="A0A4S8PXM7"/>